<proteinExistence type="predicted"/>
<protein>
    <submittedName>
        <fullName evidence="2">Glycosyltransferase</fullName>
    </submittedName>
</protein>
<dbReference type="PANTHER" id="PTHR22916">
    <property type="entry name" value="GLYCOSYLTRANSFERASE"/>
    <property type="match status" value="1"/>
</dbReference>
<dbReference type="Gene3D" id="3.90.550.10">
    <property type="entry name" value="Spore Coat Polysaccharide Biosynthesis Protein SpsA, Chain A"/>
    <property type="match status" value="1"/>
</dbReference>
<dbReference type="RefSeq" id="WP_215623226.1">
    <property type="nucleotide sequence ID" value="NZ_CP076134.1"/>
</dbReference>
<reference evidence="2" key="1">
    <citation type="submission" date="2021-06" db="EMBL/GenBank/DDBJ databases">
        <title>Bradyrhizobium sp. S2-20-1 Genome sequencing.</title>
        <authorList>
            <person name="Jin L."/>
        </authorList>
    </citation>
    <scope>NUCLEOTIDE SEQUENCE</scope>
    <source>
        <strain evidence="2">S2-20-1</strain>
    </source>
</reference>
<evidence type="ECO:0000313" key="2">
    <source>
        <dbReference type="EMBL" id="QWG14618.1"/>
    </source>
</evidence>
<sequence>MPKVSIGIPVFNGQDFLPALLDSLLAQTFRDFEILICDNASSDRTPQICCEYERRDARIHCFRNSRNLGAVANFNRVFELSTAPLFKWAAHDDLYHEAYLDACVSLLEANPDIVLAHTGTAFIDERSEILPFEQETGSFIDPKTGRRYWADVPGIGDTPVAINRFWQVLARARWGTHMFGVVRREMLQQTSLLPNFAGSDRAMLAELALLGRFRCASEPLFLKRFHSTVSWALDHKELKNFLSTDGKRYSRRLRQIRAFFGAPGGKPIGVVSKLVCFVLVAAHSAKVVVQLVGQGDPRRAARGYGWPGARDPASRQRTPG</sequence>
<dbReference type="EMBL" id="CP076134">
    <property type="protein sequence ID" value="QWG14618.1"/>
    <property type="molecule type" value="Genomic_DNA"/>
</dbReference>
<dbReference type="InterPro" id="IPR001173">
    <property type="entry name" value="Glyco_trans_2-like"/>
</dbReference>
<dbReference type="Pfam" id="PF00535">
    <property type="entry name" value="Glycos_transf_2"/>
    <property type="match status" value="1"/>
</dbReference>
<gene>
    <name evidence="2" type="ORF">KMZ29_08130</name>
</gene>
<name>A0A975NGB8_9BRAD</name>
<evidence type="ECO:0000313" key="3">
    <source>
        <dbReference type="Proteomes" id="UP000680839"/>
    </source>
</evidence>
<dbReference type="AlphaFoldDB" id="A0A975NGB8"/>
<dbReference type="InterPro" id="IPR029044">
    <property type="entry name" value="Nucleotide-diphossugar_trans"/>
</dbReference>
<accession>A0A975NGB8</accession>
<dbReference type="Proteomes" id="UP000680839">
    <property type="component" value="Chromosome"/>
</dbReference>
<evidence type="ECO:0000259" key="1">
    <source>
        <dbReference type="Pfam" id="PF00535"/>
    </source>
</evidence>
<organism evidence="2 3">
    <name type="scientific">Bradyrhizobium sediminis</name>
    <dbReference type="NCBI Taxonomy" id="2840469"/>
    <lineage>
        <taxon>Bacteria</taxon>
        <taxon>Pseudomonadati</taxon>
        <taxon>Pseudomonadota</taxon>
        <taxon>Alphaproteobacteria</taxon>
        <taxon>Hyphomicrobiales</taxon>
        <taxon>Nitrobacteraceae</taxon>
        <taxon>Bradyrhizobium</taxon>
    </lineage>
</organism>
<dbReference type="PANTHER" id="PTHR22916:SF56">
    <property type="entry name" value="GLYCOSYL TRANSFERASE"/>
    <property type="match status" value="1"/>
</dbReference>
<dbReference type="CDD" id="cd00761">
    <property type="entry name" value="Glyco_tranf_GTA_type"/>
    <property type="match status" value="1"/>
</dbReference>
<feature type="domain" description="Glycosyltransferase 2-like" evidence="1">
    <location>
        <begin position="5"/>
        <end position="130"/>
    </location>
</feature>
<dbReference type="SUPFAM" id="SSF53448">
    <property type="entry name" value="Nucleotide-diphospho-sugar transferases"/>
    <property type="match status" value="1"/>
</dbReference>
<dbReference type="GO" id="GO:0016758">
    <property type="term" value="F:hexosyltransferase activity"/>
    <property type="evidence" value="ECO:0007669"/>
    <property type="project" value="UniProtKB-ARBA"/>
</dbReference>